<reference evidence="10" key="1">
    <citation type="journal article" date="2019" name="Int. J. Syst. Evol. Microbiol.">
        <title>The Global Catalogue of Microorganisms (GCM) 10K type strain sequencing project: providing services to taxonomists for standard genome sequencing and annotation.</title>
        <authorList>
            <consortium name="The Broad Institute Genomics Platform"/>
            <consortium name="The Broad Institute Genome Sequencing Center for Infectious Disease"/>
            <person name="Wu L."/>
            <person name="Ma J."/>
        </authorList>
    </citation>
    <scope>NUCLEOTIDE SEQUENCE [LARGE SCALE GENOMIC DNA]</scope>
    <source>
        <strain evidence="10">JCM 32226</strain>
    </source>
</reference>
<dbReference type="InterPro" id="IPR036566">
    <property type="entry name" value="PYNP-like_C_sf"/>
</dbReference>
<evidence type="ECO:0000256" key="6">
    <source>
        <dbReference type="ARBA" id="ARBA00048550"/>
    </source>
</evidence>
<dbReference type="Pfam" id="PF02885">
    <property type="entry name" value="Glycos_trans_3N"/>
    <property type="match status" value="1"/>
</dbReference>
<dbReference type="InterPro" id="IPR036320">
    <property type="entry name" value="Glycosyl_Trfase_fam3_N_dom_sf"/>
</dbReference>
<dbReference type="SUPFAM" id="SSF47648">
    <property type="entry name" value="Nucleoside phosphorylase/phosphoribosyltransferase N-terminal domain"/>
    <property type="match status" value="1"/>
</dbReference>
<proteinExistence type="inferred from homology"/>
<dbReference type="Proteomes" id="UP001501321">
    <property type="component" value="Unassembled WGS sequence"/>
</dbReference>
<dbReference type="Gene3D" id="1.20.970.10">
    <property type="entry name" value="Transferase, Pyrimidine Nucleoside Phosphorylase, Chain C"/>
    <property type="match status" value="1"/>
</dbReference>
<dbReference type="HAMAP" id="MF_01628">
    <property type="entry name" value="Thymid_phosp"/>
    <property type="match status" value="1"/>
</dbReference>
<comment type="function">
    <text evidence="7">The enzymes which catalyze the reversible phosphorolysis of pyrimidine nucleosides are involved in the degradation of these compounds and in their utilization as carbon and energy sources, or in the rescue of pyrimidine bases for nucleotide synthesis.</text>
</comment>
<dbReference type="PIRSF" id="PIRSF000478">
    <property type="entry name" value="TP_PyNP"/>
    <property type="match status" value="1"/>
</dbReference>
<comment type="pathway">
    <text evidence="7">Pyrimidine metabolism; dTMP biosynthesis via salvage pathway; dTMP from thymine: step 1/2.</text>
</comment>
<dbReference type="Pfam" id="PF07831">
    <property type="entry name" value="PYNP_C"/>
    <property type="match status" value="1"/>
</dbReference>
<organism evidence="9 10">
    <name type="scientific">Pseudaeromonas paramecii</name>
    <dbReference type="NCBI Taxonomy" id="2138166"/>
    <lineage>
        <taxon>Bacteria</taxon>
        <taxon>Pseudomonadati</taxon>
        <taxon>Pseudomonadota</taxon>
        <taxon>Gammaproteobacteria</taxon>
        <taxon>Aeromonadales</taxon>
        <taxon>Aeromonadaceae</taxon>
        <taxon>Pseudaeromonas</taxon>
    </lineage>
</organism>
<dbReference type="EMBL" id="BAABFC010000012">
    <property type="protein sequence ID" value="GAA4499081.1"/>
    <property type="molecule type" value="Genomic_DNA"/>
</dbReference>
<comment type="subunit">
    <text evidence="2 7">Homodimer.</text>
</comment>
<name>A0ABP8Q7W0_9GAMM</name>
<dbReference type="InterPro" id="IPR018090">
    <property type="entry name" value="Pyrmidine_PPas_bac/euk"/>
</dbReference>
<dbReference type="PANTHER" id="PTHR10515:SF0">
    <property type="entry name" value="THYMIDINE PHOSPHORYLASE"/>
    <property type="match status" value="1"/>
</dbReference>
<dbReference type="InterPro" id="IPR013102">
    <property type="entry name" value="PYNP_C"/>
</dbReference>
<feature type="domain" description="Pyrimidine nucleoside phosphorylase C-terminal" evidence="8">
    <location>
        <begin position="348"/>
        <end position="422"/>
    </location>
</feature>
<evidence type="ECO:0000313" key="10">
    <source>
        <dbReference type="Proteomes" id="UP001501321"/>
    </source>
</evidence>
<dbReference type="InterPro" id="IPR000053">
    <property type="entry name" value="Thymidine/pyrmidine_PPase"/>
</dbReference>
<dbReference type="InterPro" id="IPR000312">
    <property type="entry name" value="Glycosyl_Trfase_fam3"/>
</dbReference>
<gene>
    <name evidence="7 9" type="primary">deoA</name>
    <name evidence="9" type="ORF">GCM10023095_18620</name>
</gene>
<dbReference type="SUPFAM" id="SSF54680">
    <property type="entry name" value="Pyrimidine nucleoside phosphorylase C-terminal domain"/>
    <property type="match status" value="1"/>
</dbReference>
<dbReference type="PANTHER" id="PTHR10515">
    <property type="entry name" value="THYMIDINE PHOSPHORYLASE"/>
    <property type="match status" value="1"/>
</dbReference>
<dbReference type="NCBIfam" id="TIGR02644">
    <property type="entry name" value="Y_phosphoryl"/>
    <property type="match status" value="1"/>
</dbReference>
<sequence length="448" mass="46643">MFLAQETIRRKRDGQRLDEAEIRTFMAGVADGSISEGQIAALAMAIFFRDMDAAERIALTCAMRDSGDVLSWPALKGPVLDKHSTGGVGDGTSLMLGPMLAACGAYVPMISGRGLGHTGGTLDKLDAIPGYQTSVSVERLRAVVQEVGVAIVGQSADLAPADKRCYAVRDVTATVESIPLITASILSKKLAAGLQGLVMDVKVGSGAFMPSYDKSLELARAIVSVANGAGCRTRALLTDMNQLLAPSAGNGLEIWEAIRYLKGEARPERLHGVILALGAELLHSGGLASDREQARAWLEGVLESGAAAECFGRMVAALGGPADLLERPAMHLVPAPVCRPLLAGRDGYLAAMQTRALGMAVVGLGGGRRHPADLLDYRVGLSGVLPLGTAVNPDTPLAWIHAADEASWQRAAAAVGAALTLAEAPPTPTPLIYDCIAEDEPGEEGEQA</sequence>
<dbReference type="InterPro" id="IPR017872">
    <property type="entry name" value="Pyrmidine_PPase_CS"/>
</dbReference>
<dbReference type="RefSeq" id="WP_345012326.1">
    <property type="nucleotide sequence ID" value="NZ_BAABFC010000012.1"/>
</dbReference>
<dbReference type="Gene3D" id="3.40.1030.10">
    <property type="entry name" value="Nucleoside phosphorylase/phosphoribosyltransferase catalytic domain"/>
    <property type="match status" value="1"/>
</dbReference>
<keyword evidence="4 7" id="KW-0328">Glycosyltransferase</keyword>
<evidence type="ECO:0000256" key="3">
    <source>
        <dbReference type="ARBA" id="ARBA00011892"/>
    </source>
</evidence>
<dbReference type="InterPro" id="IPR013465">
    <property type="entry name" value="Thymidine_Pase"/>
</dbReference>
<comment type="similarity">
    <text evidence="1 7">Belongs to the thymidine/pyrimidine-nucleoside phosphorylase family.</text>
</comment>
<dbReference type="InterPro" id="IPR035902">
    <property type="entry name" value="Nuc_phospho_transferase"/>
</dbReference>
<dbReference type="NCBIfam" id="NF004490">
    <property type="entry name" value="PRK05820.1"/>
    <property type="match status" value="1"/>
</dbReference>
<dbReference type="InterPro" id="IPR017459">
    <property type="entry name" value="Glycosyl_Trfase_fam3_N_dom"/>
</dbReference>
<evidence type="ECO:0000256" key="4">
    <source>
        <dbReference type="ARBA" id="ARBA00022676"/>
    </source>
</evidence>
<dbReference type="PROSITE" id="PS00647">
    <property type="entry name" value="THYMID_PHOSPHORYLASE"/>
    <property type="match status" value="1"/>
</dbReference>
<dbReference type="Pfam" id="PF00591">
    <property type="entry name" value="Glycos_transf_3"/>
    <property type="match status" value="1"/>
</dbReference>
<dbReference type="SUPFAM" id="SSF52418">
    <property type="entry name" value="Nucleoside phosphorylase/phosphoribosyltransferase catalytic domain"/>
    <property type="match status" value="1"/>
</dbReference>
<evidence type="ECO:0000313" key="9">
    <source>
        <dbReference type="EMBL" id="GAA4499081.1"/>
    </source>
</evidence>
<evidence type="ECO:0000259" key="8">
    <source>
        <dbReference type="SMART" id="SM00941"/>
    </source>
</evidence>
<dbReference type="EC" id="2.4.2.4" evidence="3 7"/>
<accession>A0ABP8Q7W0</accession>
<comment type="catalytic activity">
    <reaction evidence="6 7">
        <text>thymidine + phosphate = 2-deoxy-alpha-D-ribose 1-phosphate + thymine</text>
        <dbReference type="Rhea" id="RHEA:16037"/>
        <dbReference type="ChEBI" id="CHEBI:17748"/>
        <dbReference type="ChEBI" id="CHEBI:17821"/>
        <dbReference type="ChEBI" id="CHEBI:43474"/>
        <dbReference type="ChEBI" id="CHEBI:57259"/>
        <dbReference type="EC" id="2.4.2.4"/>
    </reaction>
</comment>
<keyword evidence="10" id="KW-1185">Reference proteome</keyword>
<evidence type="ECO:0000256" key="1">
    <source>
        <dbReference type="ARBA" id="ARBA00006915"/>
    </source>
</evidence>
<protein>
    <recommendedName>
        <fullName evidence="3 7">Thymidine phosphorylase</fullName>
        <ecNumber evidence="3 7">2.4.2.4</ecNumber>
    </recommendedName>
    <alternativeName>
        <fullName evidence="7">TdRPase</fullName>
    </alternativeName>
</protein>
<dbReference type="SMART" id="SM00941">
    <property type="entry name" value="PYNP_C"/>
    <property type="match status" value="1"/>
</dbReference>
<keyword evidence="5 7" id="KW-0808">Transferase</keyword>
<comment type="caution">
    <text evidence="9">The sequence shown here is derived from an EMBL/GenBank/DDBJ whole genome shotgun (WGS) entry which is preliminary data.</text>
</comment>
<evidence type="ECO:0000256" key="5">
    <source>
        <dbReference type="ARBA" id="ARBA00022679"/>
    </source>
</evidence>
<evidence type="ECO:0000256" key="2">
    <source>
        <dbReference type="ARBA" id="ARBA00011738"/>
    </source>
</evidence>
<dbReference type="Gene3D" id="3.90.1170.30">
    <property type="entry name" value="Pyrimidine nucleoside phosphorylase-like, C-terminal domain"/>
    <property type="match status" value="1"/>
</dbReference>
<evidence type="ECO:0000256" key="7">
    <source>
        <dbReference type="HAMAP-Rule" id="MF_01628"/>
    </source>
</evidence>
<dbReference type="NCBIfam" id="TIGR02643">
    <property type="entry name" value="T_phosphoryl"/>
    <property type="match status" value="1"/>
</dbReference>